<dbReference type="EMBL" id="JACIED010000001">
    <property type="protein sequence ID" value="MBB4006173.1"/>
    <property type="molecule type" value="Genomic_DNA"/>
</dbReference>
<evidence type="ECO:0000256" key="2">
    <source>
        <dbReference type="SAM" id="MobiDB-lite"/>
    </source>
</evidence>
<dbReference type="EMBL" id="MKIN01000022">
    <property type="protein sequence ID" value="OLP49167.1"/>
    <property type="molecule type" value="Genomic_DNA"/>
</dbReference>
<sequence>MTAKTDRTIAISITAVIVAALSSCTNVNDNAKADMAPKPAAGHQAVAKAAAPAGSQAASAAANGSVAGAGTAQAANGQAVAGQSVNSQATMQPTQSAVAALANTSTGNSALAAINGASATGASANAQMAHLATGQGPYPMAKPGYTQVASLGPTVGNTPSSANAPANVADNEPIGLENEALQPEVIHAAIPTPRPASLGGTSTASYASPSRSTATSFAMLDAQFDTSAPGPIQALSSERSKTESAGNAGSSAPRGPTVINGLVNKYAALYGMPSALIHRVIHRESRYNASAYNRGNYGLMQIRYNTARSLGYDGPAEGLFDPETNLKYAIKYLRGAWMVADNNNDNAVRLYARGYYNDAKRKGLLDDVQ</sequence>
<comment type="caution">
    <text evidence="5">The sequence shown here is derived from an EMBL/GenBank/DDBJ whole genome shotgun (WGS) entry which is preliminary data.</text>
</comment>
<dbReference type="Gene3D" id="1.10.530.10">
    <property type="match status" value="1"/>
</dbReference>
<protein>
    <recommendedName>
        <fullName evidence="3">Transglycosylase SLT domain-containing protein</fullName>
    </recommendedName>
</protein>
<reference evidence="5 6" key="1">
    <citation type="submission" date="2016-09" db="EMBL/GenBank/DDBJ databases">
        <title>Rhizobium oryziradicis sp. nov., isolated from the root of rice.</title>
        <authorList>
            <person name="Zhao J."/>
            <person name="Zhang X."/>
        </authorList>
    </citation>
    <scope>NUCLEOTIDE SEQUENCE [LARGE SCALE GENOMIC DNA]</scope>
    <source>
        <strain evidence="5 6">14971</strain>
    </source>
</reference>
<dbReference type="InterPro" id="IPR008258">
    <property type="entry name" value="Transglycosylase_SLT_dom_1"/>
</dbReference>
<dbReference type="CDD" id="cd00254">
    <property type="entry name" value="LT-like"/>
    <property type="match status" value="1"/>
</dbReference>
<comment type="similarity">
    <text evidence="1">Belongs to the virb1 family.</text>
</comment>
<name>A0A1Q9A3Y9_9HYPH</name>
<dbReference type="InterPro" id="IPR023346">
    <property type="entry name" value="Lysozyme-like_dom_sf"/>
</dbReference>
<evidence type="ECO:0000313" key="7">
    <source>
        <dbReference type="Proteomes" id="UP000544107"/>
    </source>
</evidence>
<reference evidence="4 7" key="2">
    <citation type="submission" date="2020-08" db="EMBL/GenBank/DDBJ databases">
        <title>Genomic Encyclopedia of Type Strains, Phase IV (KMG-IV): sequencing the most valuable type-strain genomes for metagenomic binning, comparative biology and taxonomic classification.</title>
        <authorList>
            <person name="Goeker M."/>
        </authorList>
    </citation>
    <scope>NUCLEOTIDE SEQUENCE [LARGE SCALE GENOMIC DNA]</scope>
    <source>
        <strain evidence="4 7">DSM 100021</strain>
    </source>
</reference>
<evidence type="ECO:0000259" key="3">
    <source>
        <dbReference type="Pfam" id="PF01464"/>
    </source>
</evidence>
<feature type="region of interest" description="Disordered" evidence="2">
    <location>
        <begin position="228"/>
        <end position="254"/>
    </location>
</feature>
<proteinExistence type="inferred from homology"/>
<evidence type="ECO:0000313" key="6">
    <source>
        <dbReference type="Proteomes" id="UP000185598"/>
    </source>
</evidence>
<dbReference type="SUPFAM" id="SSF53955">
    <property type="entry name" value="Lysozyme-like"/>
    <property type="match status" value="1"/>
</dbReference>
<organism evidence="5 6">
    <name type="scientific">Allorhizobium taibaishanense</name>
    <dbReference type="NCBI Taxonomy" id="887144"/>
    <lineage>
        <taxon>Bacteria</taxon>
        <taxon>Pseudomonadati</taxon>
        <taxon>Pseudomonadota</taxon>
        <taxon>Alphaproteobacteria</taxon>
        <taxon>Hyphomicrobiales</taxon>
        <taxon>Rhizobiaceae</taxon>
        <taxon>Rhizobium/Agrobacterium group</taxon>
        <taxon>Allorhizobium</taxon>
    </lineage>
</organism>
<evidence type="ECO:0000256" key="1">
    <source>
        <dbReference type="ARBA" id="ARBA00009387"/>
    </source>
</evidence>
<feature type="domain" description="Transglycosylase SLT" evidence="3">
    <location>
        <begin position="262"/>
        <end position="360"/>
    </location>
</feature>
<accession>A0A1Q9A3Y9</accession>
<dbReference type="Proteomes" id="UP000544107">
    <property type="component" value="Unassembled WGS sequence"/>
</dbReference>
<dbReference type="Pfam" id="PF01464">
    <property type="entry name" value="SLT"/>
    <property type="match status" value="1"/>
</dbReference>
<keyword evidence="6" id="KW-1185">Reference proteome</keyword>
<gene>
    <name evidence="5" type="ORF">BJF91_18955</name>
    <name evidence="4" type="ORF">GGQ71_000409</name>
</gene>
<evidence type="ECO:0000313" key="4">
    <source>
        <dbReference type="EMBL" id="MBB4006173.1"/>
    </source>
</evidence>
<evidence type="ECO:0000313" key="5">
    <source>
        <dbReference type="EMBL" id="OLP49167.1"/>
    </source>
</evidence>
<dbReference type="STRING" id="887144.BJF91_18955"/>
<dbReference type="RefSeq" id="WP_075614957.1">
    <property type="nucleotide sequence ID" value="NZ_JACIED010000001.1"/>
</dbReference>
<dbReference type="Proteomes" id="UP000185598">
    <property type="component" value="Unassembled WGS sequence"/>
</dbReference>
<dbReference type="PROSITE" id="PS51257">
    <property type="entry name" value="PROKAR_LIPOPROTEIN"/>
    <property type="match status" value="1"/>
</dbReference>
<dbReference type="AlphaFoldDB" id="A0A1Q9A3Y9"/>